<accession>A0A6A6H1F9</accession>
<name>A0A6A6H1F9_VIRVR</name>
<gene>
    <name evidence="1" type="ORF">EV356DRAFT_518271</name>
</gene>
<dbReference type="PANTHER" id="PTHR42040:SF1">
    <property type="entry name" value="INNER KINETOCHORE SUBUNIT FTA4"/>
    <property type="match status" value="1"/>
</dbReference>
<dbReference type="OrthoDB" id="21214at2759"/>
<protein>
    <recommendedName>
        <fullName evidence="3">Kinetochore protein fta4</fullName>
    </recommendedName>
</protein>
<dbReference type="GO" id="GO:0031511">
    <property type="term" value="C:Mis6-Sim4 complex"/>
    <property type="evidence" value="ECO:0007669"/>
    <property type="project" value="InterPro"/>
</dbReference>
<dbReference type="AlphaFoldDB" id="A0A6A6H1F9"/>
<sequence length="250" mass="28504">MNYDTNTVVAFKSAFLKAQIRILSQGLQIPDSWLNDDRELPLALVEDVLRQANRLLRQHVKAAYSSLAIRHVAEQIDKLYWNAAEPLLEQGEISDDLPRRDADLTLDETISQLPSSWADPDTSLSFERRETQLEDFAEQSSYSDSVSQLRSLAKRRAVLRTRLDQLRALKDILDPFREPQSRVQPNLTTKDGELARELTRMRALTARVGGRLGELQNSRIDNMEDSDGGLQLKPDWKGANEKMTDVLRMS</sequence>
<proteinExistence type="predicted"/>
<evidence type="ECO:0008006" key="3">
    <source>
        <dbReference type="Google" id="ProtNLM"/>
    </source>
</evidence>
<organism evidence="1 2">
    <name type="scientific">Viridothelium virens</name>
    <name type="common">Speckled blister lichen</name>
    <name type="synonym">Trypethelium virens</name>
    <dbReference type="NCBI Taxonomy" id="1048519"/>
    <lineage>
        <taxon>Eukaryota</taxon>
        <taxon>Fungi</taxon>
        <taxon>Dikarya</taxon>
        <taxon>Ascomycota</taxon>
        <taxon>Pezizomycotina</taxon>
        <taxon>Dothideomycetes</taxon>
        <taxon>Dothideomycetes incertae sedis</taxon>
        <taxon>Trypetheliales</taxon>
        <taxon>Trypetheliaceae</taxon>
        <taxon>Viridothelium</taxon>
    </lineage>
</organism>
<reference evidence="1" key="1">
    <citation type="journal article" date="2020" name="Stud. Mycol.">
        <title>101 Dothideomycetes genomes: a test case for predicting lifestyles and emergence of pathogens.</title>
        <authorList>
            <person name="Haridas S."/>
            <person name="Albert R."/>
            <person name="Binder M."/>
            <person name="Bloem J."/>
            <person name="Labutti K."/>
            <person name="Salamov A."/>
            <person name="Andreopoulos B."/>
            <person name="Baker S."/>
            <person name="Barry K."/>
            <person name="Bills G."/>
            <person name="Bluhm B."/>
            <person name="Cannon C."/>
            <person name="Castanera R."/>
            <person name="Culley D."/>
            <person name="Daum C."/>
            <person name="Ezra D."/>
            <person name="Gonzalez J."/>
            <person name="Henrissat B."/>
            <person name="Kuo A."/>
            <person name="Liang C."/>
            <person name="Lipzen A."/>
            <person name="Lutzoni F."/>
            <person name="Magnuson J."/>
            <person name="Mondo S."/>
            <person name="Nolan M."/>
            <person name="Ohm R."/>
            <person name="Pangilinan J."/>
            <person name="Park H.-J."/>
            <person name="Ramirez L."/>
            <person name="Alfaro M."/>
            <person name="Sun H."/>
            <person name="Tritt A."/>
            <person name="Yoshinaga Y."/>
            <person name="Zwiers L.-H."/>
            <person name="Turgeon B."/>
            <person name="Goodwin S."/>
            <person name="Spatafora J."/>
            <person name="Crous P."/>
            <person name="Grigoriev I."/>
        </authorList>
    </citation>
    <scope>NUCLEOTIDE SEQUENCE</scope>
    <source>
        <strain evidence="1">Tuck. ex Michener</strain>
    </source>
</reference>
<dbReference type="InterPro" id="IPR025207">
    <property type="entry name" value="Sim4_Fta4"/>
</dbReference>
<dbReference type="Pfam" id="PF13093">
    <property type="entry name" value="FTA4"/>
    <property type="match status" value="1"/>
</dbReference>
<evidence type="ECO:0000313" key="1">
    <source>
        <dbReference type="EMBL" id="KAF2231719.1"/>
    </source>
</evidence>
<keyword evidence="2" id="KW-1185">Reference proteome</keyword>
<dbReference type="PANTHER" id="PTHR42040">
    <property type="entry name" value="INNER KINETOCHORE SUBUNIT FTA4"/>
    <property type="match status" value="1"/>
</dbReference>
<dbReference type="EMBL" id="ML991823">
    <property type="protein sequence ID" value="KAF2231719.1"/>
    <property type="molecule type" value="Genomic_DNA"/>
</dbReference>
<evidence type="ECO:0000313" key="2">
    <source>
        <dbReference type="Proteomes" id="UP000800092"/>
    </source>
</evidence>
<dbReference type="Proteomes" id="UP000800092">
    <property type="component" value="Unassembled WGS sequence"/>
</dbReference>